<dbReference type="InterPro" id="IPR027417">
    <property type="entry name" value="P-loop_NTPase"/>
</dbReference>
<dbReference type="Pfam" id="PF00004">
    <property type="entry name" value="AAA"/>
    <property type="match status" value="1"/>
</dbReference>
<dbReference type="InterPro" id="IPR003959">
    <property type="entry name" value="ATPase_AAA_core"/>
</dbReference>
<organism evidence="5 6">
    <name type="scientific">Desulfopila aestuarii DSM 18488</name>
    <dbReference type="NCBI Taxonomy" id="1121416"/>
    <lineage>
        <taxon>Bacteria</taxon>
        <taxon>Pseudomonadati</taxon>
        <taxon>Thermodesulfobacteriota</taxon>
        <taxon>Desulfobulbia</taxon>
        <taxon>Desulfobulbales</taxon>
        <taxon>Desulfocapsaceae</taxon>
        <taxon>Desulfopila</taxon>
    </lineage>
</organism>
<dbReference type="Gene3D" id="3.40.50.300">
    <property type="entry name" value="P-loop containing nucleotide triphosphate hydrolases"/>
    <property type="match status" value="2"/>
</dbReference>
<feature type="domain" description="AAA+ ATPase" evidence="4">
    <location>
        <begin position="155"/>
        <end position="373"/>
    </location>
</feature>
<keyword evidence="6" id="KW-1185">Reference proteome</keyword>
<dbReference type="GO" id="GO:0016887">
    <property type="term" value="F:ATP hydrolysis activity"/>
    <property type="evidence" value="ECO:0007669"/>
    <property type="project" value="InterPro"/>
</dbReference>
<dbReference type="InterPro" id="IPR003960">
    <property type="entry name" value="ATPase_AAA_CS"/>
</dbReference>
<gene>
    <name evidence="5" type="ORF">SAMN02745220_02791</name>
</gene>
<dbReference type="SUPFAM" id="SSF54211">
    <property type="entry name" value="Ribosomal protein S5 domain 2-like"/>
    <property type="match status" value="1"/>
</dbReference>
<dbReference type="Gene3D" id="3.30.230.10">
    <property type="match status" value="1"/>
</dbReference>
<dbReference type="InterPro" id="IPR014721">
    <property type="entry name" value="Ribsml_uS5_D2-typ_fold_subgr"/>
</dbReference>
<dbReference type="PANTHER" id="PTHR23077">
    <property type="entry name" value="AAA-FAMILY ATPASE"/>
    <property type="match status" value="1"/>
</dbReference>
<dbReference type="PANTHER" id="PTHR23077:SF171">
    <property type="entry name" value="NUCLEAR VALOSIN-CONTAINING PROTEIN-LIKE"/>
    <property type="match status" value="1"/>
</dbReference>
<evidence type="ECO:0000259" key="4">
    <source>
        <dbReference type="SMART" id="SM00382"/>
    </source>
</evidence>
<name>A0A1M7Y9Q1_9BACT</name>
<dbReference type="EMBL" id="FRFE01000013">
    <property type="protein sequence ID" value="SHO49311.1"/>
    <property type="molecule type" value="Genomic_DNA"/>
</dbReference>
<evidence type="ECO:0000313" key="5">
    <source>
        <dbReference type="EMBL" id="SHO49311.1"/>
    </source>
</evidence>
<comment type="similarity">
    <text evidence="3">Belongs to the AAA ATPase family.</text>
</comment>
<evidence type="ECO:0000256" key="3">
    <source>
        <dbReference type="RuleBase" id="RU003651"/>
    </source>
</evidence>
<evidence type="ECO:0000256" key="1">
    <source>
        <dbReference type="ARBA" id="ARBA00022741"/>
    </source>
</evidence>
<dbReference type="SMART" id="SM00382">
    <property type="entry name" value="AAA"/>
    <property type="match status" value="2"/>
</dbReference>
<dbReference type="InterPro" id="IPR050168">
    <property type="entry name" value="AAA_ATPase_domain"/>
</dbReference>
<dbReference type="PROSITE" id="PS00674">
    <property type="entry name" value="AAA"/>
    <property type="match status" value="1"/>
</dbReference>
<dbReference type="STRING" id="1121416.SAMN02745220_02791"/>
<dbReference type="AlphaFoldDB" id="A0A1M7Y9Q1"/>
<dbReference type="InterPro" id="IPR003593">
    <property type="entry name" value="AAA+_ATPase"/>
</dbReference>
<accession>A0A1M7Y9Q1</accession>
<evidence type="ECO:0000256" key="2">
    <source>
        <dbReference type="ARBA" id="ARBA00022840"/>
    </source>
</evidence>
<reference evidence="5 6" key="1">
    <citation type="submission" date="2016-12" db="EMBL/GenBank/DDBJ databases">
        <authorList>
            <person name="Song W.-J."/>
            <person name="Kurnit D.M."/>
        </authorList>
    </citation>
    <scope>NUCLEOTIDE SEQUENCE [LARGE SCALE GENOMIC DNA]</scope>
    <source>
        <strain evidence="5 6">DSM 18488</strain>
    </source>
</reference>
<dbReference type="Proteomes" id="UP000184603">
    <property type="component" value="Unassembled WGS sequence"/>
</dbReference>
<keyword evidence="2 3" id="KW-0067">ATP-binding</keyword>
<feature type="domain" description="AAA+ ATPase" evidence="4">
    <location>
        <begin position="518"/>
        <end position="656"/>
    </location>
</feature>
<dbReference type="RefSeq" id="WP_073614081.1">
    <property type="nucleotide sequence ID" value="NZ_FRFE01000013.1"/>
</dbReference>
<dbReference type="SUPFAM" id="SSF52540">
    <property type="entry name" value="P-loop containing nucleoside triphosphate hydrolases"/>
    <property type="match status" value="2"/>
</dbReference>
<protein>
    <submittedName>
        <fullName evidence="5">ATPase family associated with various cellular activities (AAA)</fullName>
    </submittedName>
</protein>
<dbReference type="GO" id="GO:0005524">
    <property type="term" value="F:ATP binding"/>
    <property type="evidence" value="ECO:0007669"/>
    <property type="project" value="UniProtKB-KW"/>
</dbReference>
<evidence type="ECO:0000313" key="6">
    <source>
        <dbReference type="Proteomes" id="UP000184603"/>
    </source>
</evidence>
<sequence length="1133" mass="127992">MPRRHTRTIRYICLPEKRIREMEEIVAAWPFETKEFMRARLNQYQPPLALITWLRAFMRWVWGARRREDFTMLRDPEIITDWQKRFEVSGQSSPRKAWNAILQKEISAKDKSYLVSLLDRELNDVHLPEELSTIFNKVYRAHIRKEYIADPEVPQAPLILFVGTSGSGKSATAVAAIEQVIFKSEVRPEVDLLLKKDKIMAGVPFWKSLDEVAPELAHEIRRHKELRFYQLLSRTPMIRLFLKKRIARNLSELEEQSVAIDYAKITPNDFQTSLAGEPGNYLKKAFGNPLIASIRHLEEAHSAFARKENTSGGGGGVERQQGTLVDTSNIILDEIINGSRDCLLIATSDQPEVFDSAIYRRFAEKGLVIDVVDYWQNKSNMREIVRIELMRHNIRVAVVEDHFDHPSLQWLTPEELMVAVGKIYRVFSERALHVTPSYVRKLVAFIFSIKGSFQAEHLDDGMLVRNAFEMVAKNSFGDLFKKVVNRIDRSAMWDDYVGDIKNTFSEMANNCLLYNVNEEKGVVLNGPPGSGKTFLVRSWLSENEKIHDISASPSTLHNPINPIDGTVENLVKVYDIAKMIGPVVVFFDEGDALAPRRSATGGSPSDRLTNTFLSIIDGEKPLARVFTVLTTNRLDLLDPALIRSKRLKVLEVSGQLGQRDISGIIGAALHGIPVASGVNAEKIIESAKGICNTPADFTAFVEKALSLRSTELTVLRKFRTISTLSREKQEKFLKFNMKTIAGILDALGDSNSLRQALRESPASFLLKYDEVLVRFGAIHGDSDYPLCLSHLKNSRLELSQSPTRKGKVELDDYLETELSREPQKGFIVGVGANETEGVLLPIATSLTYSLSPEKVLVTGAVSSSGGQGAQMEMAVQMTQQSAQEALTLVKNYFQALAPEVSMVKLLGEFLGKYTIHHQLLSASYNVGGPSAGYALALNTLSAILHIPIYHDFGITGAPWTKGVTKAEVGGSVIIGGQKKKAEKVLQYLRRMYMPRQNYRSLEIDFLMGYWTQNKDILAVTYFGELVPETIWLNDEYEEMLLELIDLRIKYKIKKYQHNERDEAAKERIIRLRSILRQQAETEIVRKLAAIRSYISNPDNDPFTSIDVIYQRQKNRPVKQVLGLFESLKERLLG</sequence>
<keyword evidence="1 3" id="KW-0547">Nucleotide-binding</keyword>
<dbReference type="OrthoDB" id="5408770at2"/>
<dbReference type="PRINTS" id="PR00830">
    <property type="entry name" value="ENDOLAPTASE"/>
</dbReference>
<dbReference type="Gene3D" id="1.10.8.60">
    <property type="match status" value="1"/>
</dbReference>
<proteinExistence type="inferred from homology"/>
<dbReference type="InterPro" id="IPR020568">
    <property type="entry name" value="Ribosomal_Su5_D2-typ_SF"/>
</dbReference>